<name>A0A5U3Y558_SALER</name>
<organism evidence="2">
    <name type="scientific">Salmonella enterica</name>
    <name type="common">Salmonella choleraesuis</name>
    <dbReference type="NCBI Taxonomy" id="28901"/>
    <lineage>
        <taxon>Bacteria</taxon>
        <taxon>Pseudomonadati</taxon>
        <taxon>Pseudomonadota</taxon>
        <taxon>Gammaproteobacteria</taxon>
        <taxon>Enterobacterales</taxon>
        <taxon>Enterobacteriaceae</taxon>
        <taxon>Salmonella</taxon>
    </lineage>
</organism>
<feature type="domain" description="Bacterial shufflon protein N-terminal" evidence="1">
    <location>
        <begin position="2"/>
        <end position="89"/>
    </location>
</feature>
<dbReference type="EMBL" id="AAGMZB010000055">
    <property type="protein sequence ID" value="EBP7951207.1"/>
    <property type="molecule type" value="Genomic_DNA"/>
</dbReference>
<sequence length="169" mass="18781">MTTQGNKGWLNETYGGGFYMSDSSWMRSLNNKGIYTAGEIRGGQLRSDGNVSVGGVLELERISVANTYCPKDGSVSRTATGAPLSCQSGRWKDINFSFRVGATFQVWPGQTVNLGRFKLCINSYRIDGRELAITELIPTDDPDEKGYMNWRATNATQYSPYYMGIHCFI</sequence>
<evidence type="ECO:0000313" key="2">
    <source>
        <dbReference type="EMBL" id="EBP7951207.1"/>
    </source>
</evidence>
<dbReference type="Pfam" id="PF04917">
    <property type="entry name" value="Shufflon_N"/>
    <property type="match status" value="1"/>
</dbReference>
<proteinExistence type="predicted"/>
<gene>
    <name evidence="2" type="primary">pilV</name>
    <name evidence="2" type="ORF">AKM50_23605</name>
</gene>
<comment type="caution">
    <text evidence="2">The sequence shown here is derived from an EMBL/GenBank/DDBJ whole genome shotgun (WGS) entry which is preliminary data.</text>
</comment>
<reference evidence="2" key="1">
    <citation type="submission" date="2018-07" db="EMBL/GenBank/DDBJ databases">
        <authorList>
            <consortium name="GenomeTrakr network: Whole genome sequencing for foodborne pathogen traceback"/>
        </authorList>
    </citation>
    <scope>NUCLEOTIDE SEQUENCE</scope>
    <source>
        <strain evidence="2">FLUFL-1917</strain>
    </source>
</reference>
<protein>
    <submittedName>
        <fullName evidence="2">Shufflon system plasmid conjugative transfer pilus tip adhesin PilV</fullName>
    </submittedName>
</protein>
<evidence type="ECO:0000259" key="1">
    <source>
        <dbReference type="Pfam" id="PF04917"/>
    </source>
</evidence>
<accession>A0A5U3Y558</accession>
<dbReference type="InterPro" id="IPR007001">
    <property type="entry name" value="Shufflon_N"/>
</dbReference>
<dbReference type="AlphaFoldDB" id="A0A5U3Y558"/>